<dbReference type="Proteomes" id="UP000249723">
    <property type="component" value="Unassembled WGS sequence"/>
</dbReference>
<sequence length="222" mass="24815">MLLSSSLSTSSLSTLFRNSHVSVLYRRPETPSPPTPDPSHRPLPRLFTLVTDSAFVHEPEIVWESLEDVDGSASEFYDGELRKSRLRGGDYVGSGSGGARGRKGASSMPRGEGGMGESGSVEGGQEAQTVRIDHDEDLARQLQFEEERWRVEDDERRVREMQRREWEDEQRQQQYQHQHQHRPHGQSSSNVQAPSTAQSAQAGGKKDVKAKKAKTGKDCLIM</sequence>
<proteinExistence type="predicted"/>
<dbReference type="InterPro" id="IPR007518">
    <property type="entry name" value="MINDY"/>
</dbReference>
<dbReference type="EMBL" id="FMWP01000116">
    <property type="protein sequence ID" value="SDA01484.1"/>
    <property type="molecule type" value="Genomic_DNA"/>
</dbReference>
<accession>A0A2X0L4H1</accession>
<protein>
    <submittedName>
        <fullName evidence="3">BZ3500_MvSof-1268-A1-R1_Chr10-1g02712 protein</fullName>
    </submittedName>
</protein>
<dbReference type="STRING" id="289078.A0A2X0L4H1"/>
<evidence type="ECO:0000259" key="2">
    <source>
        <dbReference type="Pfam" id="PF04424"/>
    </source>
</evidence>
<dbReference type="GO" id="GO:1990380">
    <property type="term" value="F:K48-linked deubiquitinase activity"/>
    <property type="evidence" value="ECO:0007669"/>
    <property type="project" value="InterPro"/>
</dbReference>
<dbReference type="PANTHER" id="PTHR18063:SF6">
    <property type="entry name" value="UBIQUITIN CARBOXYL-TERMINAL HYDROLASE"/>
    <property type="match status" value="1"/>
</dbReference>
<dbReference type="GO" id="GO:0005829">
    <property type="term" value="C:cytosol"/>
    <property type="evidence" value="ECO:0007669"/>
    <property type="project" value="TreeGrafter"/>
</dbReference>
<name>A0A2X0L4H1_9BASI</name>
<dbReference type="GO" id="GO:0071108">
    <property type="term" value="P:protein K48-linked deubiquitination"/>
    <property type="evidence" value="ECO:0007669"/>
    <property type="project" value="TreeGrafter"/>
</dbReference>
<keyword evidence="4" id="KW-1185">Reference proteome</keyword>
<dbReference type="GO" id="GO:0071944">
    <property type="term" value="C:cell periphery"/>
    <property type="evidence" value="ECO:0007669"/>
    <property type="project" value="TreeGrafter"/>
</dbReference>
<feature type="compositionally biased region" description="Polar residues" evidence="1">
    <location>
        <begin position="187"/>
        <end position="201"/>
    </location>
</feature>
<dbReference type="AlphaFoldDB" id="A0A2X0L4H1"/>
<dbReference type="InterPro" id="IPR033979">
    <property type="entry name" value="MINDY_domain"/>
</dbReference>
<evidence type="ECO:0000313" key="4">
    <source>
        <dbReference type="Proteomes" id="UP000249723"/>
    </source>
</evidence>
<gene>
    <name evidence="3" type="ORF">BZ3500_MVSOF-1268-A1-R1_CHR10-1G02712</name>
</gene>
<dbReference type="OrthoDB" id="10261212at2759"/>
<dbReference type="GO" id="GO:0016807">
    <property type="term" value="F:cysteine-type carboxypeptidase activity"/>
    <property type="evidence" value="ECO:0007669"/>
    <property type="project" value="TreeGrafter"/>
</dbReference>
<feature type="region of interest" description="Disordered" evidence="1">
    <location>
        <begin position="86"/>
        <end position="222"/>
    </location>
</feature>
<feature type="compositionally biased region" description="Basic and acidic residues" evidence="1">
    <location>
        <begin position="131"/>
        <end position="171"/>
    </location>
</feature>
<feature type="domain" description="MINDY deubiquitinase" evidence="2">
    <location>
        <begin position="3"/>
        <end position="80"/>
    </location>
</feature>
<dbReference type="PANTHER" id="PTHR18063">
    <property type="entry name" value="NF-E2 INDUCIBLE PROTEIN"/>
    <property type="match status" value="1"/>
</dbReference>
<evidence type="ECO:0000313" key="3">
    <source>
        <dbReference type="EMBL" id="SDA01484.1"/>
    </source>
</evidence>
<evidence type="ECO:0000256" key="1">
    <source>
        <dbReference type="SAM" id="MobiDB-lite"/>
    </source>
</evidence>
<dbReference type="Pfam" id="PF04424">
    <property type="entry name" value="MINDY_DUB"/>
    <property type="match status" value="1"/>
</dbReference>
<feature type="compositionally biased region" description="Gly residues" evidence="1">
    <location>
        <begin position="90"/>
        <end position="99"/>
    </location>
</feature>
<dbReference type="GO" id="GO:0004843">
    <property type="term" value="F:cysteine-type deubiquitinase activity"/>
    <property type="evidence" value="ECO:0007669"/>
    <property type="project" value="InterPro"/>
</dbReference>
<reference evidence="4" key="1">
    <citation type="submission" date="2016-10" db="EMBL/GenBank/DDBJ databases">
        <authorList>
            <person name="Jeantristanb JTB J.-T."/>
            <person name="Ricardo R."/>
        </authorList>
    </citation>
    <scope>NUCLEOTIDE SEQUENCE [LARGE SCALE GENOMIC DNA]</scope>
</reference>
<organism evidence="3 4">
    <name type="scientific">Microbotryum saponariae</name>
    <dbReference type="NCBI Taxonomy" id="289078"/>
    <lineage>
        <taxon>Eukaryota</taxon>
        <taxon>Fungi</taxon>
        <taxon>Dikarya</taxon>
        <taxon>Basidiomycota</taxon>
        <taxon>Pucciniomycotina</taxon>
        <taxon>Microbotryomycetes</taxon>
        <taxon>Microbotryales</taxon>
        <taxon>Microbotryaceae</taxon>
        <taxon>Microbotryum</taxon>
    </lineage>
</organism>